<evidence type="ECO:0008006" key="5">
    <source>
        <dbReference type="Google" id="ProtNLM"/>
    </source>
</evidence>
<organism evidence="3 4">
    <name type="scientific">Rhizophagus clarus</name>
    <dbReference type="NCBI Taxonomy" id="94130"/>
    <lineage>
        <taxon>Eukaryota</taxon>
        <taxon>Fungi</taxon>
        <taxon>Fungi incertae sedis</taxon>
        <taxon>Mucoromycota</taxon>
        <taxon>Glomeromycotina</taxon>
        <taxon>Glomeromycetes</taxon>
        <taxon>Glomerales</taxon>
        <taxon>Glomeraceae</taxon>
        <taxon>Rhizophagus</taxon>
    </lineage>
</organism>
<name>A0A8H3QNI5_9GLOM</name>
<accession>A0A8H3QNI5</accession>
<dbReference type="InterPro" id="IPR012677">
    <property type="entry name" value="Nucleotide-bd_a/b_plait_sf"/>
</dbReference>
<feature type="coiled-coil region" evidence="1">
    <location>
        <begin position="9"/>
        <end position="40"/>
    </location>
</feature>
<evidence type="ECO:0000313" key="3">
    <source>
        <dbReference type="EMBL" id="GES83149.1"/>
    </source>
</evidence>
<feature type="compositionally biased region" description="Polar residues" evidence="2">
    <location>
        <begin position="223"/>
        <end position="256"/>
    </location>
</feature>
<reference evidence="3" key="1">
    <citation type="submission" date="2019-10" db="EMBL/GenBank/DDBJ databases">
        <title>Conservation and host-specific expression of non-tandemly repeated heterogenous ribosome RNA gene in arbuscular mycorrhizal fungi.</title>
        <authorList>
            <person name="Maeda T."/>
            <person name="Kobayashi Y."/>
            <person name="Nakagawa T."/>
            <person name="Ezawa T."/>
            <person name="Yamaguchi K."/>
            <person name="Bino T."/>
            <person name="Nishimoto Y."/>
            <person name="Shigenobu S."/>
            <person name="Kawaguchi M."/>
        </authorList>
    </citation>
    <scope>NUCLEOTIDE SEQUENCE</scope>
    <source>
        <strain evidence="3">HR1</strain>
    </source>
</reference>
<dbReference type="AlphaFoldDB" id="A0A8H3QNI5"/>
<comment type="caution">
    <text evidence="3">The sequence shown here is derived from an EMBL/GenBank/DDBJ whole genome shotgun (WGS) entry which is preliminary data.</text>
</comment>
<dbReference type="GO" id="GO:0003676">
    <property type="term" value="F:nucleic acid binding"/>
    <property type="evidence" value="ECO:0007669"/>
    <property type="project" value="InterPro"/>
</dbReference>
<feature type="compositionally biased region" description="Polar residues" evidence="2">
    <location>
        <begin position="181"/>
        <end position="201"/>
    </location>
</feature>
<evidence type="ECO:0000313" key="4">
    <source>
        <dbReference type="Proteomes" id="UP000615446"/>
    </source>
</evidence>
<gene>
    <name evidence="3" type="ORF">RCL2_001031100</name>
</gene>
<protein>
    <recommendedName>
        <fullName evidence="5">RRM domain-containing protein</fullName>
    </recommendedName>
</protein>
<dbReference type="EMBL" id="BLAL01000066">
    <property type="protein sequence ID" value="GES83149.1"/>
    <property type="molecule type" value="Genomic_DNA"/>
</dbReference>
<evidence type="ECO:0000256" key="1">
    <source>
        <dbReference type="SAM" id="Coils"/>
    </source>
</evidence>
<feature type="region of interest" description="Disordered" evidence="2">
    <location>
        <begin position="177"/>
        <end position="256"/>
    </location>
</feature>
<dbReference type="SUPFAM" id="SSF54928">
    <property type="entry name" value="RNA-binding domain, RBD"/>
    <property type="match status" value="1"/>
</dbReference>
<dbReference type="Gene3D" id="3.30.70.330">
    <property type="match status" value="1"/>
</dbReference>
<dbReference type="InterPro" id="IPR035979">
    <property type="entry name" value="RBD_domain_sf"/>
</dbReference>
<proteinExistence type="predicted"/>
<keyword evidence="1" id="KW-0175">Coiled coil</keyword>
<sequence length="329" mass="37655">MKEKPQKNKEEIDNEKELSLERLKRLIHELKGNTNKLTSHIRMRTQFNASTTNGRTSSAKNILRLSGLPIGTTAINLKPILDEMNAMTCFIPRNPFHYKPFTYAYVNFKNEEDKAIAMKKKFSIKQGKIDKPLFISDPTIKRNICNNCGNPDHLYAGCNIKKRTNKRNNTVKVAWKERTKLTAQNKNRSYAQVVKSNATPTNLPNRNNAQNQNKNNLRGKNPAHNNNKNATTHSPNNKSQPRDTNQVGSNNQNKNLSDKQQQYLHSLVDNLVKTLEVQITQQFTEFRNHIDQFGSTINQFRKERDERLKNIIASGILHSPVAKDVSAIP</sequence>
<dbReference type="Proteomes" id="UP000615446">
    <property type="component" value="Unassembled WGS sequence"/>
</dbReference>
<feature type="compositionally biased region" description="Low complexity" evidence="2">
    <location>
        <begin position="202"/>
        <end position="218"/>
    </location>
</feature>
<dbReference type="OrthoDB" id="2353951at2759"/>
<evidence type="ECO:0000256" key="2">
    <source>
        <dbReference type="SAM" id="MobiDB-lite"/>
    </source>
</evidence>